<dbReference type="Gene3D" id="1.10.287.130">
    <property type="match status" value="1"/>
</dbReference>
<dbReference type="Pfam" id="PF02518">
    <property type="entry name" value="HATPase_c"/>
    <property type="match status" value="1"/>
</dbReference>
<dbReference type="InterPro" id="IPR036890">
    <property type="entry name" value="HATPase_C_sf"/>
</dbReference>
<proteinExistence type="predicted"/>
<dbReference type="Proteomes" id="UP000194420">
    <property type="component" value="Unassembled WGS sequence"/>
</dbReference>
<keyword evidence="6" id="KW-1133">Transmembrane helix</keyword>
<dbReference type="GO" id="GO:0000156">
    <property type="term" value="F:phosphorelay response regulator activity"/>
    <property type="evidence" value="ECO:0007669"/>
    <property type="project" value="TreeGrafter"/>
</dbReference>
<dbReference type="SUPFAM" id="SSF55785">
    <property type="entry name" value="PYP-like sensor domain (PAS domain)"/>
    <property type="match status" value="1"/>
</dbReference>
<dbReference type="InterPro" id="IPR005467">
    <property type="entry name" value="His_kinase_dom"/>
</dbReference>
<evidence type="ECO:0000313" key="8">
    <source>
        <dbReference type="EMBL" id="SMQ74306.1"/>
    </source>
</evidence>
<dbReference type="RefSeq" id="WP_086438404.1">
    <property type="nucleotide sequence ID" value="NZ_FXWG01000003.1"/>
</dbReference>
<feature type="transmembrane region" description="Helical" evidence="6">
    <location>
        <begin position="304"/>
        <end position="323"/>
    </location>
</feature>
<dbReference type="InterPro" id="IPR050351">
    <property type="entry name" value="BphY/WalK/GraS-like"/>
</dbReference>
<keyword evidence="6" id="KW-0812">Transmembrane</keyword>
<evidence type="ECO:0000256" key="5">
    <source>
        <dbReference type="ARBA" id="ARBA00022777"/>
    </source>
</evidence>
<dbReference type="InterPro" id="IPR036097">
    <property type="entry name" value="HisK_dim/P_sf"/>
</dbReference>
<dbReference type="PRINTS" id="PR00344">
    <property type="entry name" value="BCTRLSENSOR"/>
</dbReference>
<dbReference type="GO" id="GO:0000155">
    <property type="term" value="F:phosphorelay sensor kinase activity"/>
    <property type="evidence" value="ECO:0007669"/>
    <property type="project" value="InterPro"/>
</dbReference>
<keyword evidence="5" id="KW-0418">Kinase</keyword>
<dbReference type="InterPro" id="IPR004358">
    <property type="entry name" value="Sig_transdc_His_kin-like_C"/>
</dbReference>
<dbReference type="SUPFAM" id="SSF47384">
    <property type="entry name" value="Homodimeric domain of signal transducing histidine kinase"/>
    <property type="match status" value="1"/>
</dbReference>
<dbReference type="InterPro" id="IPR003661">
    <property type="entry name" value="HisK_dim/P_dom"/>
</dbReference>
<dbReference type="AlphaFoldDB" id="A0A1Y6FIT7"/>
<dbReference type="SMART" id="SM00387">
    <property type="entry name" value="HATPase_c"/>
    <property type="match status" value="1"/>
</dbReference>
<dbReference type="InterPro" id="IPR003594">
    <property type="entry name" value="HATPase_dom"/>
</dbReference>
<evidence type="ECO:0000256" key="2">
    <source>
        <dbReference type="ARBA" id="ARBA00012438"/>
    </source>
</evidence>
<dbReference type="EMBL" id="FXWG01000003">
    <property type="protein sequence ID" value="SMQ74306.1"/>
    <property type="molecule type" value="Genomic_DNA"/>
</dbReference>
<dbReference type="EC" id="2.7.13.3" evidence="2"/>
<reference evidence="9" key="1">
    <citation type="submission" date="2017-04" db="EMBL/GenBank/DDBJ databases">
        <authorList>
            <person name="Varghese N."/>
            <person name="Submissions S."/>
        </authorList>
    </citation>
    <scope>NUCLEOTIDE SEQUENCE [LARGE SCALE GENOMIC DNA]</scope>
</reference>
<evidence type="ECO:0000256" key="1">
    <source>
        <dbReference type="ARBA" id="ARBA00000085"/>
    </source>
</evidence>
<keyword evidence="6" id="KW-0472">Membrane</keyword>
<dbReference type="PANTHER" id="PTHR42878:SF12">
    <property type="entry name" value="SENSOR HISTIDINE KINASE YCBM"/>
    <property type="match status" value="1"/>
</dbReference>
<evidence type="ECO:0000256" key="4">
    <source>
        <dbReference type="ARBA" id="ARBA00022679"/>
    </source>
</evidence>
<organism evidence="8 9">
    <name type="scientific">Altererythrobacter xiamenensis</name>
    <dbReference type="NCBI Taxonomy" id="1316679"/>
    <lineage>
        <taxon>Bacteria</taxon>
        <taxon>Pseudomonadati</taxon>
        <taxon>Pseudomonadota</taxon>
        <taxon>Alphaproteobacteria</taxon>
        <taxon>Sphingomonadales</taxon>
        <taxon>Erythrobacteraceae</taxon>
        <taxon>Altererythrobacter</taxon>
    </lineage>
</organism>
<comment type="catalytic activity">
    <reaction evidence="1">
        <text>ATP + protein L-histidine = ADP + protein N-phospho-L-histidine.</text>
        <dbReference type="EC" id="2.7.13.3"/>
    </reaction>
</comment>
<dbReference type="Pfam" id="PF05226">
    <property type="entry name" value="CHASE2"/>
    <property type="match status" value="1"/>
</dbReference>
<dbReference type="SUPFAM" id="SSF55874">
    <property type="entry name" value="ATPase domain of HSP90 chaperone/DNA topoisomerase II/histidine kinase"/>
    <property type="match status" value="1"/>
</dbReference>
<sequence length="723" mass="78094">MKKRLFLEWILLLAVGMLLAFAMTSTRFTQRLDALMLDRSAALGRSAPDTDIAIVAIDDDSLSQIGAWPWSRESHAALIQALSDAGARQIYYDILFMEPTSPEADGDLADAVGNAGNVVLPMSFAPAPNRITGAVAALPLPALVEQAQAVGHVAATPDTDGVLRRFDLERSTATGDTYPHFVAAGLGGQTDRDWPDAPVISAHSAGTYPTVSAAAVIAGEVPRSLFEGRDVLVGATAQGMGDRYPVAAGSAVLMPGVEAQANLLDALRNGTYLREAQWAWSAALAALALILQFLVFWKLPARTALYATIAIALGSLALSALLVPLAGFWVAPATAVILVGFAYPFWSWRRLTAVSSYLEREAARLEQRADIRETGEGFDIIARQVSRVRSLVGHVNRSFAFLRSVIEAAPDAIVVFDETGKSAMANRRFLEIMPDFADNEDVPFATFLDRSGAQFDDPAGELVLADGRTFLVASRQFEMQNREGSWDIMALRDVTEAREREQEWREMLEFLSHDMRTPQVAIIGLADRVDGERKPDSIGQRIRLQAEKTLKLADDFVQLARLNEAELECEETDLAALADEACDAAYSQARRKNISVRTEYAPEEHFAVQADPSLIARLLDNLVGNAIKYSPEGSAVLVALEPSGDDAIQLSVSDSGPGLPPERMASPFDRFGSRATQGAISSGLGLSFVKRVVDRHKGTVTVGSSEEGGTRFRVILPRGSVPG</sequence>
<dbReference type="PANTHER" id="PTHR42878">
    <property type="entry name" value="TWO-COMPONENT HISTIDINE KINASE"/>
    <property type="match status" value="1"/>
</dbReference>
<dbReference type="PROSITE" id="PS50109">
    <property type="entry name" value="HIS_KIN"/>
    <property type="match status" value="1"/>
</dbReference>
<dbReference type="Gene3D" id="3.30.565.10">
    <property type="entry name" value="Histidine kinase-like ATPase, C-terminal domain"/>
    <property type="match status" value="1"/>
</dbReference>
<dbReference type="PIRSF" id="PIRSF037347">
    <property type="entry name" value="STHK_CHASE2_PAS_prd"/>
    <property type="match status" value="1"/>
</dbReference>
<dbReference type="InterPro" id="IPR035965">
    <property type="entry name" value="PAS-like_dom_sf"/>
</dbReference>
<gene>
    <name evidence="8" type="ORF">SAMN06297468_2536</name>
</gene>
<keyword evidence="4" id="KW-0808">Transferase</keyword>
<dbReference type="InterPro" id="IPR007890">
    <property type="entry name" value="CHASE2"/>
</dbReference>
<dbReference type="SMART" id="SM01080">
    <property type="entry name" value="CHASE2"/>
    <property type="match status" value="1"/>
</dbReference>
<evidence type="ECO:0000313" key="9">
    <source>
        <dbReference type="Proteomes" id="UP000194420"/>
    </source>
</evidence>
<dbReference type="GO" id="GO:0007234">
    <property type="term" value="P:osmosensory signaling via phosphorelay pathway"/>
    <property type="evidence" value="ECO:0007669"/>
    <property type="project" value="TreeGrafter"/>
</dbReference>
<feature type="domain" description="Histidine kinase" evidence="7">
    <location>
        <begin position="510"/>
        <end position="720"/>
    </location>
</feature>
<keyword evidence="9" id="KW-1185">Reference proteome</keyword>
<evidence type="ECO:0000256" key="3">
    <source>
        <dbReference type="ARBA" id="ARBA00022553"/>
    </source>
</evidence>
<keyword evidence="3" id="KW-0597">Phosphoprotein</keyword>
<dbReference type="CDD" id="cd00082">
    <property type="entry name" value="HisKA"/>
    <property type="match status" value="1"/>
</dbReference>
<accession>A0A1Y6FIT7</accession>
<protein>
    <recommendedName>
        <fullName evidence="2">histidine kinase</fullName>
        <ecNumber evidence="2">2.7.13.3</ecNumber>
    </recommendedName>
</protein>
<evidence type="ECO:0000259" key="7">
    <source>
        <dbReference type="PROSITE" id="PS50109"/>
    </source>
</evidence>
<dbReference type="OrthoDB" id="9789782at2"/>
<evidence type="ECO:0000256" key="6">
    <source>
        <dbReference type="SAM" id="Phobius"/>
    </source>
</evidence>
<dbReference type="GO" id="GO:0030295">
    <property type="term" value="F:protein kinase activator activity"/>
    <property type="evidence" value="ECO:0007669"/>
    <property type="project" value="TreeGrafter"/>
</dbReference>
<name>A0A1Y6FIT7_9SPHN</name>
<dbReference type="InterPro" id="IPR017181">
    <property type="entry name" value="Sig_transdc_His_kin_CHASE2"/>
</dbReference>
<feature type="transmembrane region" description="Helical" evidence="6">
    <location>
        <begin position="278"/>
        <end position="297"/>
    </location>
</feature>